<dbReference type="Pfam" id="PF07839">
    <property type="entry name" value="CaM_binding"/>
    <property type="match status" value="1"/>
</dbReference>
<sequence length="477" mass="52054">MSTKPKESVAGKEKRGVSPVGSSSTTAERRRSLRPSTAPATDHGKAPAASTATGEQPRKHVPNYLRPTISSKPDAAKHIAKKHGHDDSHKPTPAVVRRRSFDRPVPASQVQKTMQSSTARVLSPLSPKHSATVARPASSSASERVSKVVKAVKSQPPLLKAKSMPRTSSASASSGVKKEVKTSNLKKAAPPKEEEPVPAPNTVEADAEDQESLDLDVEEELAKMESPVDLPPERHFPEDKEQVDEENHSPKEHVDANEEKLDSSNITSSQDCQDKHEQTAEPVAETTENVNVSDEETQVIHQSHHTDESEHQNNQAVSEAPAEDDIDTQEAEKEEEREKETEAEAQNEKETEAEQISVPVKLTVKTTPDEKDEVAEAGDQVQETSEEGNDMQKSKGEDNNEEEYKADEEEKPANSEAENIVVHKLQVGGPKPKKESPGYNDVIEETASKLVEKRVNKVRALAGAFETVISLQQPDSS</sequence>
<dbReference type="PANTHER" id="PTHR33349:SF20">
    <property type="entry name" value="CHROMO DOMAIN CEC-LIKE PROTEIN"/>
    <property type="match status" value="1"/>
</dbReference>
<dbReference type="InterPro" id="IPR012417">
    <property type="entry name" value="CaM-bd_dom_pln"/>
</dbReference>
<feature type="region of interest" description="Disordered" evidence="1">
    <location>
        <begin position="1"/>
        <end position="440"/>
    </location>
</feature>
<evidence type="ECO:0000313" key="4">
    <source>
        <dbReference type="Proteomes" id="UP000594263"/>
    </source>
</evidence>
<reference evidence="3" key="1">
    <citation type="submission" date="2021-01" db="UniProtKB">
        <authorList>
            <consortium name="EnsemblPlants"/>
        </authorList>
    </citation>
    <scope>IDENTIFICATION</scope>
</reference>
<dbReference type="Gramene" id="Kaladp0001s0193.1.v1.1">
    <property type="protein sequence ID" value="Kaladp0001s0193.1.v1.1.CDS.1"/>
    <property type="gene ID" value="Kaladp0001s0193.v1.1"/>
</dbReference>
<organism evidence="3 4">
    <name type="scientific">Kalanchoe fedtschenkoi</name>
    <name type="common">Lavender scallops</name>
    <name type="synonym">South American air plant</name>
    <dbReference type="NCBI Taxonomy" id="63787"/>
    <lineage>
        <taxon>Eukaryota</taxon>
        <taxon>Viridiplantae</taxon>
        <taxon>Streptophyta</taxon>
        <taxon>Embryophyta</taxon>
        <taxon>Tracheophyta</taxon>
        <taxon>Spermatophyta</taxon>
        <taxon>Magnoliopsida</taxon>
        <taxon>eudicotyledons</taxon>
        <taxon>Gunneridae</taxon>
        <taxon>Pentapetalae</taxon>
        <taxon>Saxifragales</taxon>
        <taxon>Crassulaceae</taxon>
        <taxon>Kalanchoe</taxon>
    </lineage>
</organism>
<dbReference type="EnsemblPlants" id="Kaladp0001s0193.1.v1.1">
    <property type="protein sequence ID" value="Kaladp0001s0193.1.v1.1.CDS.1"/>
    <property type="gene ID" value="Kaladp0001s0193.v1.1"/>
</dbReference>
<keyword evidence="4" id="KW-1185">Reference proteome</keyword>
<accession>A0A7N0R8K4</accession>
<feature type="compositionally biased region" description="Basic and acidic residues" evidence="1">
    <location>
        <begin position="330"/>
        <end position="352"/>
    </location>
</feature>
<feature type="compositionally biased region" description="Basic and acidic residues" evidence="1">
    <location>
        <begin position="1"/>
        <end position="16"/>
    </location>
</feature>
<dbReference type="Proteomes" id="UP000594263">
    <property type="component" value="Unplaced"/>
</dbReference>
<protein>
    <recommendedName>
        <fullName evidence="2">Calmodulin-binding domain-containing protein</fullName>
    </recommendedName>
</protein>
<evidence type="ECO:0000256" key="1">
    <source>
        <dbReference type="SAM" id="MobiDB-lite"/>
    </source>
</evidence>
<proteinExistence type="predicted"/>
<feature type="domain" description="Calmodulin-binding" evidence="2">
    <location>
        <begin position="347"/>
        <end position="470"/>
    </location>
</feature>
<feature type="compositionally biased region" description="Basic and acidic residues" evidence="1">
    <location>
        <begin position="231"/>
        <end position="262"/>
    </location>
</feature>
<dbReference type="OMA" id="TSDQHET"/>
<dbReference type="SMART" id="SM01054">
    <property type="entry name" value="CaM_binding"/>
    <property type="match status" value="1"/>
</dbReference>
<feature type="compositionally biased region" description="Polar residues" evidence="1">
    <location>
        <begin position="108"/>
        <end position="120"/>
    </location>
</feature>
<dbReference type="GO" id="GO:0005516">
    <property type="term" value="F:calmodulin binding"/>
    <property type="evidence" value="ECO:0007669"/>
    <property type="project" value="InterPro"/>
</dbReference>
<name>A0A7N0R8K4_KALFE</name>
<feature type="compositionally biased region" description="Acidic residues" evidence="1">
    <location>
        <begin position="399"/>
        <end position="410"/>
    </location>
</feature>
<evidence type="ECO:0000259" key="2">
    <source>
        <dbReference type="SMART" id="SM01054"/>
    </source>
</evidence>
<dbReference type="AlphaFoldDB" id="A0A7N0R8K4"/>
<dbReference type="PANTHER" id="PTHR33349">
    <property type="entry name" value="EMB|CAB62594.1"/>
    <property type="match status" value="1"/>
</dbReference>
<evidence type="ECO:0000313" key="3">
    <source>
        <dbReference type="EnsemblPlants" id="Kaladp0001s0193.1.v1.1.CDS.1"/>
    </source>
</evidence>
<feature type="compositionally biased region" description="Acidic residues" evidence="1">
    <location>
        <begin position="205"/>
        <end position="219"/>
    </location>
</feature>